<sequence>MPDSLRVELVGVSSKTKCFKQPPRRFIKRKKFKWKTKKEKSKSDPK</sequence>
<name>A0A392RT83_9FABA</name>
<evidence type="ECO:0000313" key="1">
    <source>
        <dbReference type="EMBL" id="MCI38805.1"/>
    </source>
</evidence>
<dbReference type="AlphaFoldDB" id="A0A392RT83"/>
<reference evidence="1 2" key="1">
    <citation type="journal article" date="2018" name="Front. Plant Sci.">
        <title>Red Clover (Trifolium pratense) and Zigzag Clover (T. medium) - A Picture of Genomic Similarities and Differences.</title>
        <authorList>
            <person name="Dluhosova J."/>
            <person name="Istvanek J."/>
            <person name="Nedelnik J."/>
            <person name="Repkova J."/>
        </authorList>
    </citation>
    <scope>NUCLEOTIDE SEQUENCE [LARGE SCALE GENOMIC DNA]</scope>
    <source>
        <strain evidence="2">cv. 10/8</strain>
        <tissue evidence="1">Leaf</tissue>
    </source>
</reference>
<keyword evidence="2" id="KW-1185">Reference proteome</keyword>
<feature type="non-terminal residue" evidence="1">
    <location>
        <position position="46"/>
    </location>
</feature>
<proteinExistence type="predicted"/>
<dbReference type="Proteomes" id="UP000265520">
    <property type="component" value="Unassembled WGS sequence"/>
</dbReference>
<comment type="caution">
    <text evidence="1">The sequence shown here is derived from an EMBL/GenBank/DDBJ whole genome shotgun (WGS) entry which is preliminary data.</text>
</comment>
<organism evidence="1 2">
    <name type="scientific">Trifolium medium</name>
    <dbReference type="NCBI Taxonomy" id="97028"/>
    <lineage>
        <taxon>Eukaryota</taxon>
        <taxon>Viridiplantae</taxon>
        <taxon>Streptophyta</taxon>
        <taxon>Embryophyta</taxon>
        <taxon>Tracheophyta</taxon>
        <taxon>Spermatophyta</taxon>
        <taxon>Magnoliopsida</taxon>
        <taxon>eudicotyledons</taxon>
        <taxon>Gunneridae</taxon>
        <taxon>Pentapetalae</taxon>
        <taxon>rosids</taxon>
        <taxon>fabids</taxon>
        <taxon>Fabales</taxon>
        <taxon>Fabaceae</taxon>
        <taxon>Papilionoideae</taxon>
        <taxon>50 kb inversion clade</taxon>
        <taxon>NPAAA clade</taxon>
        <taxon>Hologalegina</taxon>
        <taxon>IRL clade</taxon>
        <taxon>Trifolieae</taxon>
        <taxon>Trifolium</taxon>
    </lineage>
</organism>
<dbReference type="EMBL" id="LXQA010260068">
    <property type="protein sequence ID" value="MCI38805.1"/>
    <property type="molecule type" value="Genomic_DNA"/>
</dbReference>
<evidence type="ECO:0000313" key="2">
    <source>
        <dbReference type="Proteomes" id="UP000265520"/>
    </source>
</evidence>
<protein>
    <submittedName>
        <fullName evidence="1">Uncharacterized protein</fullName>
    </submittedName>
</protein>
<accession>A0A392RT83</accession>